<dbReference type="PANTHER" id="PTHR34308">
    <property type="entry name" value="COBALAMIN BIOSYNTHESIS PROTEIN CBIB"/>
    <property type="match status" value="1"/>
</dbReference>
<comment type="pathway">
    <text evidence="2">Cofactor biosynthesis; adenosylcobalamin biosynthesis.</text>
</comment>
<evidence type="ECO:0000256" key="7">
    <source>
        <dbReference type="ARBA" id="ARBA00022989"/>
    </source>
</evidence>
<dbReference type="Proteomes" id="UP000078503">
    <property type="component" value="Unassembled WGS sequence"/>
</dbReference>
<comment type="subcellular location">
    <subcellularLocation>
        <location evidence="1">Cell membrane</location>
        <topology evidence="1">Multi-pass membrane protein</topology>
    </subcellularLocation>
</comment>
<accession>A0A178KAH0</accession>
<dbReference type="GO" id="GO:0005886">
    <property type="term" value="C:plasma membrane"/>
    <property type="evidence" value="ECO:0007669"/>
    <property type="project" value="UniProtKB-SubCell"/>
</dbReference>
<dbReference type="GO" id="GO:0009236">
    <property type="term" value="P:cobalamin biosynthetic process"/>
    <property type="evidence" value="ECO:0007669"/>
    <property type="project" value="UniProtKB-UniPathway"/>
</dbReference>
<evidence type="ECO:0000313" key="10">
    <source>
        <dbReference type="EMBL" id="OAN14117.1"/>
    </source>
</evidence>
<dbReference type="Pfam" id="PF03186">
    <property type="entry name" value="CobD_Cbib"/>
    <property type="match status" value="1"/>
</dbReference>
<keyword evidence="5" id="KW-0169">Cobalamin biosynthesis</keyword>
<dbReference type="RefSeq" id="WP_068330955.1">
    <property type="nucleotide sequence ID" value="NZ_LVHF01000025.1"/>
</dbReference>
<evidence type="ECO:0000256" key="9">
    <source>
        <dbReference type="SAM" id="Phobius"/>
    </source>
</evidence>
<gene>
    <name evidence="10" type="ORF">A3K86_11040</name>
</gene>
<evidence type="ECO:0000256" key="4">
    <source>
        <dbReference type="ARBA" id="ARBA00022475"/>
    </source>
</evidence>
<evidence type="ECO:0000256" key="6">
    <source>
        <dbReference type="ARBA" id="ARBA00022692"/>
    </source>
</evidence>
<evidence type="ECO:0000256" key="8">
    <source>
        <dbReference type="ARBA" id="ARBA00023136"/>
    </source>
</evidence>
<reference evidence="10 11" key="1">
    <citation type="submission" date="2016-03" db="EMBL/GenBank/DDBJ databases">
        <title>Photobacterium proteolyticum sp. nov. a protease producing bacterium isolated from ocean sediments of Laizhou Bay.</title>
        <authorList>
            <person name="Li Y."/>
        </authorList>
    </citation>
    <scope>NUCLEOTIDE SEQUENCE [LARGE SCALE GENOMIC DNA]</scope>
    <source>
        <strain evidence="10 11">R-40508</strain>
    </source>
</reference>
<proteinExistence type="inferred from homology"/>
<feature type="transmembrane region" description="Helical" evidence="9">
    <location>
        <begin position="60"/>
        <end position="79"/>
    </location>
</feature>
<feature type="transmembrane region" description="Helical" evidence="9">
    <location>
        <begin position="15"/>
        <end position="39"/>
    </location>
</feature>
<name>A0A178KAH0_9GAMM</name>
<feature type="transmembrane region" description="Helical" evidence="9">
    <location>
        <begin position="202"/>
        <end position="224"/>
    </location>
</feature>
<dbReference type="EMBL" id="LVHF01000025">
    <property type="protein sequence ID" value="OAN14117.1"/>
    <property type="molecule type" value="Genomic_DNA"/>
</dbReference>
<dbReference type="AlphaFoldDB" id="A0A178KAH0"/>
<keyword evidence="7 9" id="KW-1133">Transmembrane helix</keyword>
<evidence type="ECO:0000256" key="3">
    <source>
        <dbReference type="ARBA" id="ARBA00006263"/>
    </source>
</evidence>
<keyword evidence="6 9" id="KW-0812">Transmembrane</keyword>
<dbReference type="InterPro" id="IPR004485">
    <property type="entry name" value="Cobalamin_biosynth_CobD/CbiB"/>
</dbReference>
<evidence type="ECO:0000256" key="2">
    <source>
        <dbReference type="ARBA" id="ARBA00004953"/>
    </source>
</evidence>
<evidence type="ECO:0000313" key="11">
    <source>
        <dbReference type="Proteomes" id="UP000078503"/>
    </source>
</evidence>
<dbReference type="PANTHER" id="PTHR34308:SF1">
    <property type="entry name" value="COBALAMIN BIOSYNTHESIS PROTEIN CBIB"/>
    <property type="match status" value="1"/>
</dbReference>
<evidence type="ECO:0000256" key="1">
    <source>
        <dbReference type="ARBA" id="ARBA00004651"/>
    </source>
</evidence>
<comment type="caution">
    <text evidence="10">The sequence shown here is derived from an EMBL/GenBank/DDBJ whole genome shotgun (WGS) entry which is preliminary data.</text>
</comment>
<feature type="transmembrane region" description="Helical" evidence="9">
    <location>
        <begin position="161"/>
        <end position="182"/>
    </location>
</feature>
<protein>
    <submittedName>
        <fullName evidence="10">Adenosylcobinamide-phosphate synthase</fullName>
    </submittedName>
</protein>
<comment type="similarity">
    <text evidence="3">Belongs to the CobD/CbiB family.</text>
</comment>
<organism evidence="10 11">
    <name type="scientific">Photobacterium jeanii</name>
    <dbReference type="NCBI Taxonomy" id="858640"/>
    <lineage>
        <taxon>Bacteria</taxon>
        <taxon>Pseudomonadati</taxon>
        <taxon>Pseudomonadota</taxon>
        <taxon>Gammaproteobacteria</taxon>
        <taxon>Vibrionales</taxon>
        <taxon>Vibrionaceae</taxon>
        <taxon>Photobacterium</taxon>
    </lineage>
</organism>
<dbReference type="STRING" id="858640.A3K86_11040"/>
<evidence type="ECO:0000256" key="5">
    <source>
        <dbReference type="ARBA" id="ARBA00022573"/>
    </source>
</evidence>
<feature type="transmembrane region" description="Helical" evidence="9">
    <location>
        <begin position="85"/>
        <end position="103"/>
    </location>
</feature>
<dbReference type="GO" id="GO:0048472">
    <property type="term" value="F:threonine-phosphate decarboxylase activity"/>
    <property type="evidence" value="ECO:0007669"/>
    <property type="project" value="InterPro"/>
</dbReference>
<dbReference type="NCBIfam" id="NF006476">
    <property type="entry name" value="PRK08878.1"/>
    <property type="match status" value="1"/>
</dbReference>
<sequence length="317" mass="35277">MANLSAFLADNGSLLAMWGAVVLHWLIAIPAELHPLTLWQRVALMVGNRVNKPDDNRQQRMLSGLLAWLLMWATILIILVACRQLVWIDALFNLTLLWFALGWKNIAQFSQQFIKAYSAENKTLCRHLLSHRLNRQTDSLSLLGLGKAGAETQLLGYGREVVAVLFWYGLAGGIGAVMYRLAVSLARAWSPTRTQYAEFGLPAIRILAVLDIIPLRLFALLIAIGRNGQLALRSLWQHGEQWQLPGPGWLLIATGNKLSLSLGGPAMYGERKLERPRLGGKIAPAALHLAQIEQVTRSRIFIWLIIQSGILILFQGV</sequence>
<dbReference type="UniPathway" id="UPA00148"/>
<dbReference type="OrthoDB" id="5586491at2"/>
<keyword evidence="4" id="KW-1003">Cell membrane</keyword>
<keyword evidence="8 9" id="KW-0472">Membrane</keyword>
<keyword evidence="11" id="KW-1185">Reference proteome</keyword>